<evidence type="ECO:0000256" key="1">
    <source>
        <dbReference type="ARBA" id="ARBA00008987"/>
    </source>
</evidence>
<dbReference type="CDD" id="cd02947">
    <property type="entry name" value="TRX_family"/>
    <property type="match status" value="1"/>
</dbReference>
<dbReference type="PROSITE" id="PS00194">
    <property type="entry name" value="THIOREDOXIN_1"/>
    <property type="match status" value="1"/>
</dbReference>
<keyword evidence="3" id="KW-0249">Electron transport</keyword>
<dbReference type="EMBL" id="JAMZMF010000002">
    <property type="protein sequence ID" value="MDR0176607.1"/>
    <property type="molecule type" value="Genomic_DNA"/>
</dbReference>
<dbReference type="InterPro" id="IPR005746">
    <property type="entry name" value="Thioredoxin"/>
</dbReference>
<dbReference type="GO" id="GO:0005829">
    <property type="term" value="C:cytosol"/>
    <property type="evidence" value="ECO:0007669"/>
    <property type="project" value="TreeGrafter"/>
</dbReference>
<evidence type="ECO:0000313" key="15">
    <source>
        <dbReference type="Proteomes" id="UP000186769"/>
    </source>
</evidence>
<dbReference type="InterPro" id="IPR013766">
    <property type="entry name" value="Thioredoxin_domain"/>
</dbReference>
<dbReference type="FunFam" id="3.40.30.10:FF:000001">
    <property type="entry name" value="Thioredoxin"/>
    <property type="match status" value="1"/>
</dbReference>
<evidence type="ECO:0000256" key="8">
    <source>
        <dbReference type="PIRSR" id="PIRSR000077-1"/>
    </source>
</evidence>
<dbReference type="PANTHER" id="PTHR45663">
    <property type="entry name" value="GEO12009P1"/>
    <property type="match status" value="1"/>
</dbReference>
<dbReference type="Pfam" id="PF00085">
    <property type="entry name" value="Thioredoxin"/>
    <property type="match status" value="1"/>
</dbReference>
<feature type="site" description="Contributes to redox potential value" evidence="8">
    <location>
        <position position="33"/>
    </location>
</feature>
<evidence type="ECO:0000256" key="9">
    <source>
        <dbReference type="PIRSR" id="PIRSR000077-4"/>
    </source>
</evidence>
<dbReference type="PROSITE" id="PS51352">
    <property type="entry name" value="THIOREDOXIN_2"/>
    <property type="match status" value="1"/>
</dbReference>
<evidence type="ECO:0000256" key="7">
    <source>
        <dbReference type="PIRNR" id="PIRNR000077"/>
    </source>
</evidence>
<dbReference type="InterPro" id="IPR036249">
    <property type="entry name" value="Thioredoxin-like_sf"/>
</dbReference>
<evidence type="ECO:0000256" key="2">
    <source>
        <dbReference type="ARBA" id="ARBA00022448"/>
    </source>
</evidence>
<evidence type="ECO:0000256" key="4">
    <source>
        <dbReference type="ARBA" id="ARBA00023157"/>
    </source>
</evidence>
<feature type="site" description="Deprotonates C-terminal active site Cys" evidence="8">
    <location>
        <position position="26"/>
    </location>
</feature>
<reference evidence="14 16" key="2">
    <citation type="submission" date="2019-06" db="EMBL/GenBank/DDBJ databases">
        <title>Draft genome sequence of Actinomyces oris CCUG 34288T.</title>
        <authorList>
            <person name="Salva-Serra F."/>
            <person name="Cardew S."/>
            <person name="Moore E."/>
        </authorList>
    </citation>
    <scope>NUCLEOTIDE SEQUENCE [LARGE SCALE GENOMIC DNA]</scope>
    <source>
        <strain evidence="14 16">CCUG 34288</strain>
    </source>
</reference>
<evidence type="ECO:0000313" key="11">
    <source>
        <dbReference type="EMBL" id="MDR0176607.1"/>
    </source>
</evidence>
<dbReference type="NCBIfam" id="TIGR01068">
    <property type="entry name" value="thioredoxin"/>
    <property type="match status" value="1"/>
</dbReference>
<sequence length="108" mass="11821">MSEALAVTDATFEEEVLKSEVPVVIDFWAQWCGPCRQMAPIVDEVAADFGDKVKFVKVDVDANPATARSYGVRSIPTFAVVRDGEVFHQFAGSRPKASFKAEVEKVLA</sequence>
<dbReference type="EMBL" id="JAMZMH010000006">
    <property type="protein sequence ID" value="MDT0248780.1"/>
    <property type="molecule type" value="Genomic_DNA"/>
</dbReference>
<keyword evidence="5 9" id="KW-0676">Redox-active center</keyword>
<dbReference type="Proteomes" id="UP000186769">
    <property type="component" value="Unassembled WGS sequence"/>
</dbReference>
<reference evidence="12" key="3">
    <citation type="submission" date="2022-06" db="EMBL/GenBank/DDBJ databases">
        <title>Draft Genome Sequences of Three Actinomyces oris Strains, Isolated from Healthy Human Feces.</title>
        <authorList>
            <person name="Ye Y."/>
            <person name="Liu C."/>
            <person name="Zhao J."/>
            <person name="Xu J."/>
            <person name="Huang H."/>
            <person name="Wang B."/>
            <person name="Wei J."/>
            <person name="Jing X."/>
        </authorList>
    </citation>
    <scope>NUCLEOTIDE SEQUENCE</scope>
    <source>
        <strain evidence="12">CNGBCC1803368</strain>
        <strain evidence="11">CNGBCC1803727</strain>
    </source>
</reference>
<feature type="active site" description="Nucleophile" evidence="8">
    <location>
        <position position="35"/>
    </location>
</feature>
<proteinExistence type="inferred from homology"/>
<dbReference type="Proteomes" id="UP000317942">
    <property type="component" value="Unassembled WGS sequence"/>
</dbReference>
<organism evidence="12 17">
    <name type="scientific">Actinomyces oris</name>
    <dbReference type="NCBI Taxonomy" id="544580"/>
    <lineage>
        <taxon>Bacteria</taxon>
        <taxon>Bacillati</taxon>
        <taxon>Actinomycetota</taxon>
        <taxon>Actinomycetes</taxon>
        <taxon>Actinomycetales</taxon>
        <taxon>Actinomycetaceae</taxon>
        <taxon>Actinomyces</taxon>
    </lineage>
</organism>
<dbReference type="Proteomes" id="UP001180729">
    <property type="component" value="Unassembled WGS sequence"/>
</dbReference>
<dbReference type="AlphaFoldDB" id="A0A0X8K1M9"/>
<dbReference type="GO" id="GO:0045454">
    <property type="term" value="P:cell redox homeostasis"/>
    <property type="evidence" value="ECO:0007669"/>
    <property type="project" value="TreeGrafter"/>
</dbReference>
<evidence type="ECO:0000256" key="5">
    <source>
        <dbReference type="ARBA" id="ARBA00023284"/>
    </source>
</evidence>
<dbReference type="RefSeq" id="WP_003788529.1">
    <property type="nucleotide sequence ID" value="NZ_CAJZKH010000007.1"/>
</dbReference>
<dbReference type="PRINTS" id="PR00421">
    <property type="entry name" value="THIOREDOXIN"/>
</dbReference>
<accession>A0A0X8K1M9</accession>
<feature type="disulfide bond" description="Redox-active" evidence="9">
    <location>
        <begin position="32"/>
        <end position="35"/>
    </location>
</feature>
<dbReference type="Gene3D" id="3.40.30.10">
    <property type="entry name" value="Glutaredoxin"/>
    <property type="match status" value="1"/>
</dbReference>
<dbReference type="KEGG" id="aos:AXE84_05075"/>
<dbReference type="GO" id="GO:0015035">
    <property type="term" value="F:protein-disulfide reductase activity"/>
    <property type="evidence" value="ECO:0007669"/>
    <property type="project" value="UniProtKB-UniRule"/>
</dbReference>
<evidence type="ECO:0000313" key="16">
    <source>
        <dbReference type="Proteomes" id="UP000317942"/>
    </source>
</evidence>
<name>A0A0X8K1M9_9ACTO</name>
<dbReference type="EMBL" id="MSKW01000009">
    <property type="protein sequence ID" value="OLO78344.1"/>
    <property type="molecule type" value="Genomic_DNA"/>
</dbReference>
<feature type="active site" description="Nucleophile" evidence="8">
    <location>
        <position position="32"/>
    </location>
</feature>
<protein>
    <recommendedName>
        <fullName evidence="6 7">Thioredoxin</fullName>
    </recommendedName>
</protein>
<keyword evidence="4 9" id="KW-1015">Disulfide bond</keyword>
<dbReference type="PIRSF" id="PIRSF000077">
    <property type="entry name" value="Thioredoxin"/>
    <property type="match status" value="1"/>
</dbReference>
<dbReference type="GeneID" id="64213963"/>
<feature type="domain" description="Thioredoxin" evidence="10">
    <location>
        <begin position="1"/>
        <end position="108"/>
    </location>
</feature>
<comment type="caution">
    <text evidence="12">The sequence shown here is derived from an EMBL/GenBank/DDBJ whole genome shotgun (WGS) entry which is preliminary data.</text>
</comment>
<evidence type="ECO:0000313" key="17">
    <source>
        <dbReference type="Proteomes" id="UP001180729"/>
    </source>
</evidence>
<evidence type="ECO:0000259" key="10">
    <source>
        <dbReference type="PROSITE" id="PS51352"/>
    </source>
</evidence>
<reference evidence="13 15" key="1">
    <citation type="submission" date="2016-12" db="EMBL/GenBank/DDBJ databases">
        <title>Genomic comparison of strains in the 'Actinomyces naeslundii' group.</title>
        <authorList>
            <person name="Mughal S.R."/>
            <person name="Do T."/>
            <person name="Gilbert S.C."/>
            <person name="Witherden E.A."/>
            <person name="Didelot X."/>
            <person name="Beighton D."/>
        </authorList>
    </citation>
    <scope>NUCLEOTIDE SEQUENCE [LARGE SCALE GENOMIC DNA]</scope>
    <source>
        <strain evidence="13 15">G53E</strain>
    </source>
</reference>
<dbReference type="SUPFAM" id="SSF52833">
    <property type="entry name" value="Thioredoxin-like"/>
    <property type="match status" value="1"/>
</dbReference>
<gene>
    <name evidence="12" type="primary">trxA</name>
    <name evidence="13" type="ORF">BKH15_03885</name>
    <name evidence="14" type="ORF">FK267_01580</name>
    <name evidence="11" type="ORF">RF687_01390</name>
    <name evidence="12" type="ORF">RMW62_06755</name>
</gene>
<evidence type="ECO:0000313" key="14">
    <source>
        <dbReference type="EMBL" id="TQD63300.1"/>
    </source>
</evidence>
<evidence type="ECO:0000256" key="6">
    <source>
        <dbReference type="NCBIfam" id="TIGR01068"/>
    </source>
</evidence>
<keyword evidence="2" id="KW-0813">Transport</keyword>
<evidence type="ECO:0000313" key="12">
    <source>
        <dbReference type="EMBL" id="MDT0248780.1"/>
    </source>
</evidence>
<evidence type="ECO:0000256" key="3">
    <source>
        <dbReference type="ARBA" id="ARBA00022982"/>
    </source>
</evidence>
<dbReference type="EMBL" id="VICC01000001">
    <property type="protein sequence ID" value="TQD63300.1"/>
    <property type="molecule type" value="Genomic_DNA"/>
</dbReference>
<feature type="site" description="Contributes to redox potential value" evidence="8">
    <location>
        <position position="34"/>
    </location>
</feature>
<dbReference type="InterPro" id="IPR017937">
    <property type="entry name" value="Thioredoxin_CS"/>
</dbReference>
<dbReference type="PANTHER" id="PTHR45663:SF11">
    <property type="entry name" value="GEO12009P1"/>
    <property type="match status" value="1"/>
</dbReference>
<dbReference type="Proteomes" id="UP001230065">
    <property type="component" value="Unassembled WGS sequence"/>
</dbReference>
<comment type="similarity">
    <text evidence="1 7">Belongs to the thioredoxin family.</text>
</comment>
<evidence type="ECO:0000313" key="13">
    <source>
        <dbReference type="EMBL" id="OLO78344.1"/>
    </source>
</evidence>